<dbReference type="RefSeq" id="WP_138844210.1">
    <property type="nucleotide sequence ID" value="NZ_VCPD01000006.1"/>
</dbReference>
<proteinExistence type="predicted"/>
<accession>A0ABY2WUB6</accession>
<evidence type="ECO:0000313" key="1">
    <source>
        <dbReference type="EMBL" id="TMV05612.1"/>
    </source>
</evidence>
<dbReference type="EMBL" id="VCPD01000006">
    <property type="protein sequence ID" value="TMV05612.1"/>
    <property type="molecule type" value="Genomic_DNA"/>
</dbReference>
<comment type="caution">
    <text evidence="1">The sequence shown here is derived from an EMBL/GenBank/DDBJ whole genome shotgun (WGS) entry which is preliminary data.</text>
</comment>
<reference evidence="1 2" key="1">
    <citation type="submission" date="2019-05" db="EMBL/GenBank/DDBJ databases">
        <title>Ruegeria sp. nov., isolated from tidal flat.</title>
        <authorList>
            <person name="Kim W."/>
        </authorList>
    </citation>
    <scope>NUCLEOTIDE SEQUENCE [LARGE SCALE GENOMIC DNA]</scope>
    <source>
        <strain evidence="1 2">CAU 1488</strain>
    </source>
</reference>
<evidence type="ECO:0000313" key="2">
    <source>
        <dbReference type="Proteomes" id="UP001193035"/>
    </source>
</evidence>
<gene>
    <name evidence="1" type="ORF">FGK63_16345</name>
</gene>
<organism evidence="1 2">
    <name type="scientific">Ruegeria sediminis</name>
    <dbReference type="NCBI Taxonomy" id="2583820"/>
    <lineage>
        <taxon>Bacteria</taxon>
        <taxon>Pseudomonadati</taxon>
        <taxon>Pseudomonadota</taxon>
        <taxon>Alphaproteobacteria</taxon>
        <taxon>Rhodobacterales</taxon>
        <taxon>Roseobacteraceae</taxon>
        <taxon>Ruegeria</taxon>
    </lineage>
</organism>
<evidence type="ECO:0008006" key="3">
    <source>
        <dbReference type="Google" id="ProtNLM"/>
    </source>
</evidence>
<protein>
    <recommendedName>
        <fullName evidence="3">Phasin domain-containing protein</fullName>
    </recommendedName>
</protein>
<keyword evidence="2" id="KW-1185">Reference proteome</keyword>
<name>A0ABY2WUB6_9RHOB</name>
<sequence>MTTKSTKAETPKSFSDVLKSIQTAASMNPVMKPQIAQFWDAQEKMLDEAELYTRHWFERRHEAIRTALDAARAATAVNQSDPARATQTMLDWQRRSMERMVEDAQEWLDTMSRCASYVTRTEAEAVGETIEEAAELAKKSTKSAKSEPV</sequence>
<dbReference type="Proteomes" id="UP001193035">
    <property type="component" value="Unassembled WGS sequence"/>
</dbReference>